<accession>A0A285M1S3</accession>
<dbReference type="AlphaFoldDB" id="A0A285M1S3"/>
<evidence type="ECO:0008006" key="4">
    <source>
        <dbReference type="Google" id="ProtNLM"/>
    </source>
</evidence>
<proteinExistence type="predicted"/>
<protein>
    <recommendedName>
        <fullName evidence="4">HEAT repeat-containing protein</fullName>
    </recommendedName>
</protein>
<dbReference type="InterPro" id="IPR016024">
    <property type="entry name" value="ARM-type_fold"/>
</dbReference>
<dbReference type="OrthoDB" id="4539504at2"/>
<feature type="compositionally biased region" description="Polar residues" evidence="1">
    <location>
        <begin position="98"/>
        <end position="108"/>
    </location>
</feature>
<dbReference type="InterPro" id="IPR011989">
    <property type="entry name" value="ARM-like"/>
</dbReference>
<evidence type="ECO:0000313" key="2">
    <source>
        <dbReference type="EMBL" id="SNY89846.1"/>
    </source>
</evidence>
<feature type="region of interest" description="Disordered" evidence="1">
    <location>
        <begin position="96"/>
        <end position="123"/>
    </location>
</feature>
<dbReference type="SUPFAM" id="SSF48371">
    <property type="entry name" value="ARM repeat"/>
    <property type="match status" value="1"/>
</dbReference>
<name>A0A285M1S3_9NOCA</name>
<evidence type="ECO:0000256" key="1">
    <source>
        <dbReference type="SAM" id="MobiDB-lite"/>
    </source>
</evidence>
<dbReference type="Proteomes" id="UP000219565">
    <property type="component" value="Unassembled WGS sequence"/>
</dbReference>
<sequence>MATDTEPDDHPADPVQVARDLATLSTRVGDLARAIAAALARVEQMASTLPGDAVQLREWCREMDRQLDGLYRYRKQLMARSMHVLAEKQAADAPAVTLPSSVTTQSPSAKYDPATMPDSLGNPPVVHRAYPGMPDQRDWLEDLPSSRHDGQDGFELQLVRDLAAVGVRAYTLSPLNKLRPLPQAIPVYLDWLEHLDERIPGPEGRGVAGSRAPHKLAIHTDLISNLDDRSARGNTDAIRLLTEQLRHKALDHFQRYTAARALATVSGPREFDLIAGLIAEQPEPNEVVAGLLTYFGRGKDPRAPGIVTAYLHDPQTRNYAIEVLGRIKAPGTRQLIEPFLTDPDSYTRRLATRVIKKLPEQS</sequence>
<dbReference type="Gene3D" id="1.25.10.10">
    <property type="entry name" value="Leucine-rich Repeat Variant"/>
    <property type="match status" value="1"/>
</dbReference>
<dbReference type="RefSeq" id="WP_143861602.1">
    <property type="nucleotide sequence ID" value="NZ_OBEG01000010.1"/>
</dbReference>
<gene>
    <name evidence="2" type="ORF">SAMN04244553_0163</name>
</gene>
<dbReference type="EMBL" id="OBEG01000010">
    <property type="protein sequence ID" value="SNY89846.1"/>
    <property type="molecule type" value="Genomic_DNA"/>
</dbReference>
<reference evidence="2 3" key="1">
    <citation type="submission" date="2017-09" db="EMBL/GenBank/DDBJ databases">
        <authorList>
            <person name="Ehlers B."/>
            <person name="Leendertz F.H."/>
        </authorList>
    </citation>
    <scope>NUCLEOTIDE SEQUENCE [LARGE SCALE GENOMIC DNA]</scope>
    <source>
        <strain evidence="2 3">DSM 45537</strain>
    </source>
</reference>
<keyword evidence="3" id="KW-1185">Reference proteome</keyword>
<organism evidence="2 3">
    <name type="scientific">Nocardia amikacinitolerans</name>
    <dbReference type="NCBI Taxonomy" id="756689"/>
    <lineage>
        <taxon>Bacteria</taxon>
        <taxon>Bacillati</taxon>
        <taxon>Actinomycetota</taxon>
        <taxon>Actinomycetes</taxon>
        <taxon>Mycobacteriales</taxon>
        <taxon>Nocardiaceae</taxon>
        <taxon>Nocardia</taxon>
    </lineage>
</organism>
<evidence type="ECO:0000313" key="3">
    <source>
        <dbReference type="Proteomes" id="UP000219565"/>
    </source>
</evidence>